<evidence type="ECO:0000256" key="1">
    <source>
        <dbReference type="ARBA" id="ARBA00022490"/>
    </source>
</evidence>
<dbReference type="RefSeq" id="WP_344154072.1">
    <property type="nucleotide sequence ID" value="NZ_BAAAQR010000010.1"/>
</dbReference>
<dbReference type="Gene3D" id="1.10.10.10">
    <property type="entry name" value="Winged helix-like DNA-binding domain superfamily/Winged helix DNA-binding domain"/>
    <property type="match status" value="2"/>
</dbReference>
<dbReference type="InterPro" id="IPR036388">
    <property type="entry name" value="WH-like_DNA-bd_sf"/>
</dbReference>
<name>A0ABN2ZYM6_9ACTN</name>
<dbReference type="PANTHER" id="PTHR34298:SF2">
    <property type="entry name" value="SEGREGATION AND CONDENSATION PROTEIN B"/>
    <property type="match status" value="1"/>
</dbReference>
<gene>
    <name evidence="6" type="ORF">GCM10009844_30910</name>
</gene>
<evidence type="ECO:0000256" key="5">
    <source>
        <dbReference type="SAM" id="MobiDB-lite"/>
    </source>
</evidence>
<feature type="region of interest" description="Disordered" evidence="5">
    <location>
        <begin position="193"/>
        <end position="257"/>
    </location>
</feature>
<protein>
    <recommendedName>
        <fullName evidence="8">SMC-Scp complex subunit ScpB</fullName>
    </recommendedName>
</protein>
<dbReference type="SUPFAM" id="SSF46785">
    <property type="entry name" value="Winged helix' DNA-binding domain"/>
    <property type="match status" value="2"/>
</dbReference>
<keyword evidence="7" id="KW-1185">Reference proteome</keyword>
<keyword evidence="3" id="KW-0159">Chromosome partition</keyword>
<proteinExistence type="predicted"/>
<dbReference type="EMBL" id="BAAAQR010000010">
    <property type="protein sequence ID" value="GAA2150222.1"/>
    <property type="molecule type" value="Genomic_DNA"/>
</dbReference>
<reference evidence="6 7" key="1">
    <citation type="journal article" date="2019" name="Int. J. Syst. Evol. Microbiol.">
        <title>The Global Catalogue of Microorganisms (GCM) 10K type strain sequencing project: providing services to taxonomists for standard genome sequencing and annotation.</title>
        <authorList>
            <consortium name="The Broad Institute Genomics Platform"/>
            <consortium name="The Broad Institute Genome Sequencing Center for Infectious Disease"/>
            <person name="Wu L."/>
            <person name="Ma J."/>
        </authorList>
    </citation>
    <scope>NUCLEOTIDE SEQUENCE [LARGE SCALE GENOMIC DNA]</scope>
    <source>
        <strain evidence="6 7">JCM 16022</strain>
    </source>
</reference>
<sequence>MSQTEETLAVPVAELRPSLEAVLMVADQPLDAVALASAVGYPVAEVNAALAGLAEEYTEQGRGFELRNVAGGWRFYTREEYAVVVEGFVLEGQQARLTQAALETLAVVAYKQPVSRARVSAIRGVNVDGVMRTLLTRGLVEEAGQDHETGANLYRTTGYFLERIGVTSLDDLPELAPYLPDMADLEDELESVAAAGSQPEPGPGGEPSPEPGPGTEPSPEPGPGTVPTPEPGPGTEPGGGTEPFDTPRASATQEPPA</sequence>
<keyword evidence="1" id="KW-0963">Cytoplasm</keyword>
<evidence type="ECO:0000256" key="4">
    <source>
        <dbReference type="ARBA" id="ARBA00023306"/>
    </source>
</evidence>
<evidence type="ECO:0000256" key="2">
    <source>
        <dbReference type="ARBA" id="ARBA00022618"/>
    </source>
</evidence>
<evidence type="ECO:0000313" key="7">
    <source>
        <dbReference type="Proteomes" id="UP001501771"/>
    </source>
</evidence>
<accession>A0ABN2ZYM6</accession>
<feature type="compositionally biased region" description="Pro residues" evidence="5">
    <location>
        <begin position="200"/>
        <end position="234"/>
    </location>
</feature>
<keyword evidence="2" id="KW-0132">Cell division</keyword>
<comment type="caution">
    <text evidence="6">The sequence shown here is derived from an EMBL/GenBank/DDBJ whole genome shotgun (WGS) entry which is preliminary data.</text>
</comment>
<dbReference type="Proteomes" id="UP001501771">
    <property type="component" value="Unassembled WGS sequence"/>
</dbReference>
<organism evidence="6 7">
    <name type="scientific">Nocardioides koreensis</name>
    <dbReference type="NCBI Taxonomy" id="433651"/>
    <lineage>
        <taxon>Bacteria</taxon>
        <taxon>Bacillati</taxon>
        <taxon>Actinomycetota</taxon>
        <taxon>Actinomycetes</taxon>
        <taxon>Propionibacteriales</taxon>
        <taxon>Nocardioidaceae</taxon>
        <taxon>Nocardioides</taxon>
    </lineage>
</organism>
<dbReference type="NCBIfam" id="TIGR00281">
    <property type="entry name" value="SMC-Scp complex subunit ScpB"/>
    <property type="match status" value="1"/>
</dbReference>
<evidence type="ECO:0000313" key="6">
    <source>
        <dbReference type="EMBL" id="GAA2150222.1"/>
    </source>
</evidence>
<dbReference type="InterPro" id="IPR005234">
    <property type="entry name" value="ScpB_csome_segregation"/>
</dbReference>
<dbReference type="PANTHER" id="PTHR34298">
    <property type="entry name" value="SEGREGATION AND CONDENSATION PROTEIN B"/>
    <property type="match status" value="1"/>
</dbReference>
<dbReference type="Pfam" id="PF04079">
    <property type="entry name" value="SMC_ScpB"/>
    <property type="match status" value="1"/>
</dbReference>
<evidence type="ECO:0000256" key="3">
    <source>
        <dbReference type="ARBA" id="ARBA00022829"/>
    </source>
</evidence>
<keyword evidence="4" id="KW-0131">Cell cycle</keyword>
<evidence type="ECO:0008006" key="8">
    <source>
        <dbReference type="Google" id="ProtNLM"/>
    </source>
</evidence>
<dbReference type="InterPro" id="IPR036390">
    <property type="entry name" value="WH_DNA-bd_sf"/>
</dbReference>